<organism evidence="4 5">
    <name type="scientific">Trichomalopsis sarcophagae</name>
    <dbReference type="NCBI Taxonomy" id="543379"/>
    <lineage>
        <taxon>Eukaryota</taxon>
        <taxon>Metazoa</taxon>
        <taxon>Ecdysozoa</taxon>
        <taxon>Arthropoda</taxon>
        <taxon>Hexapoda</taxon>
        <taxon>Insecta</taxon>
        <taxon>Pterygota</taxon>
        <taxon>Neoptera</taxon>
        <taxon>Endopterygota</taxon>
        <taxon>Hymenoptera</taxon>
        <taxon>Apocrita</taxon>
        <taxon>Proctotrupomorpha</taxon>
        <taxon>Chalcidoidea</taxon>
        <taxon>Pteromalidae</taxon>
        <taxon>Pteromalinae</taxon>
        <taxon>Trichomalopsis</taxon>
    </lineage>
</organism>
<name>A0A232EM06_9HYME</name>
<evidence type="ECO:0000256" key="1">
    <source>
        <dbReference type="ARBA" id="ARBA00006484"/>
    </source>
</evidence>
<proteinExistence type="inferred from homology"/>
<gene>
    <name evidence="4" type="ORF">TSAR_004651</name>
</gene>
<comment type="similarity">
    <text evidence="1 3">Belongs to the short-chain dehydrogenases/reductases (SDR) family.</text>
</comment>
<dbReference type="Gene3D" id="3.40.50.720">
    <property type="entry name" value="NAD(P)-binding Rossmann-like Domain"/>
    <property type="match status" value="1"/>
</dbReference>
<evidence type="ECO:0000313" key="4">
    <source>
        <dbReference type="EMBL" id="OXU19390.1"/>
    </source>
</evidence>
<comment type="caution">
    <text evidence="4">The sequence shown here is derived from an EMBL/GenBank/DDBJ whole genome shotgun (WGS) entry which is preliminary data.</text>
</comment>
<dbReference type="PANTHER" id="PTHR43115">
    <property type="entry name" value="DEHYDROGENASE/REDUCTASE SDR FAMILY MEMBER 11"/>
    <property type="match status" value="1"/>
</dbReference>
<keyword evidence="2" id="KW-0560">Oxidoreductase</keyword>
<dbReference type="SUPFAM" id="SSF51735">
    <property type="entry name" value="NAD(P)-binding Rossmann-fold domains"/>
    <property type="match status" value="1"/>
</dbReference>
<evidence type="ECO:0000256" key="3">
    <source>
        <dbReference type="RuleBase" id="RU000363"/>
    </source>
</evidence>
<dbReference type="STRING" id="543379.A0A232EM06"/>
<evidence type="ECO:0000313" key="5">
    <source>
        <dbReference type="Proteomes" id="UP000215335"/>
    </source>
</evidence>
<accession>A0A232EM06</accession>
<dbReference type="Pfam" id="PF00106">
    <property type="entry name" value="adh_short"/>
    <property type="match status" value="1"/>
</dbReference>
<protein>
    <recommendedName>
        <fullName evidence="6">Dehydrogenase</fullName>
    </recommendedName>
</protein>
<dbReference type="InterPro" id="IPR002347">
    <property type="entry name" value="SDR_fam"/>
</dbReference>
<dbReference type="PRINTS" id="PR00081">
    <property type="entry name" value="GDHRDH"/>
</dbReference>
<dbReference type="GO" id="GO:0016616">
    <property type="term" value="F:oxidoreductase activity, acting on the CH-OH group of donors, NAD or NADP as acceptor"/>
    <property type="evidence" value="ECO:0007669"/>
    <property type="project" value="UniProtKB-ARBA"/>
</dbReference>
<dbReference type="InterPro" id="IPR036291">
    <property type="entry name" value="NAD(P)-bd_dom_sf"/>
</dbReference>
<dbReference type="AlphaFoldDB" id="A0A232EM06"/>
<evidence type="ECO:0000256" key="2">
    <source>
        <dbReference type="ARBA" id="ARBA00023002"/>
    </source>
</evidence>
<reference evidence="4 5" key="1">
    <citation type="journal article" date="2017" name="Curr. Biol.">
        <title>The Evolution of Venom by Co-option of Single-Copy Genes.</title>
        <authorList>
            <person name="Martinson E.O."/>
            <person name="Mrinalini"/>
            <person name="Kelkar Y.D."/>
            <person name="Chang C.H."/>
            <person name="Werren J.H."/>
        </authorList>
    </citation>
    <scope>NUCLEOTIDE SEQUENCE [LARGE SCALE GENOMIC DNA]</scope>
    <source>
        <strain evidence="4 5">Alberta</strain>
        <tissue evidence="4">Whole body</tissue>
    </source>
</reference>
<dbReference type="EMBL" id="NNAY01003454">
    <property type="protein sequence ID" value="OXU19390.1"/>
    <property type="molecule type" value="Genomic_DNA"/>
</dbReference>
<keyword evidence="5" id="KW-1185">Reference proteome</keyword>
<dbReference type="OrthoDB" id="1933717at2759"/>
<evidence type="ECO:0008006" key="6">
    <source>
        <dbReference type="Google" id="ProtNLM"/>
    </source>
</evidence>
<dbReference type="FunFam" id="3.40.50.720:FF:000047">
    <property type="entry name" value="NADP-dependent L-serine/L-allo-threonine dehydrogenase"/>
    <property type="match status" value="1"/>
</dbReference>
<dbReference type="Proteomes" id="UP000215335">
    <property type="component" value="Unassembled WGS sequence"/>
</dbReference>
<sequence length="266" mass="28791">MDRWRDKVAVVTGASAGIGLAISKALVQQGLIVVGLARRKAKMEDAMQDASGPGQFHAKECDITKEQNVIEALNWVKSTLGAVNILINNAGVVNHQKIEETPTPELEHIINVNLLGLLYCSKEAIKLMKENQQEAHIININSVLGHMVPPPGLVSFSIYPATKFAVTALSEILKNELIGSNIRVTVRKCIKFCVMPGSSVPEKNVSPGLVKTEMVVAAINKNSMFSKMPALEPEDVAFSIVHALTVPPHVEINEITIQAKQGPLLP</sequence>
<dbReference type="PANTHER" id="PTHR43115:SF4">
    <property type="entry name" value="DEHYDROGENASE_REDUCTASE SDR FAMILY MEMBER 11"/>
    <property type="match status" value="1"/>
</dbReference>
<dbReference type="PRINTS" id="PR00080">
    <property type="entry name" value="SDRFAMILY"/>
</dbReference>